<reference evidence="1" key="1">
    <citation type="journal article" date="2022" name="bioRxiv">
        <title>Sequencing and chromosome-scale assembly of the giantPleurodeles waltlgenome.</title>
        <authorList>
            <person name="Brown T."/>
            <person name="Elewa A."/>
            <person name="Iarovenko S."/>
            <person name="Subramanian E."/>
            <person name="Araus A.J."/>
            <person name="Petzold A."/>
            <person name="Susuki M."/>
            <person name="Suzuki K.-i.T."/>
            <person name="Hayashi T."/>
            <person name="Toyoda A."/>
            <person name="Oliveira C."/>
            <person name="Osipova E."/>
            <person name="Leigh N.D."/>
            <person name="Simon A."/>
            <person name="Yun M.H."/>
        </authorList>
    </citation>
    <scope>NUCLEOTIDE SEQUENCE</scope>
    <source>
        <strain evidence="1">20211129_DDA</strain>
        <tissue evidence="1">Liver</tissue>
    </source>
</reference>
<gene>
    <name evidence="1" type="ORF">NDU88_001765</name>
</gene>
<comment type="caution">
    <text evidence="1">The sequence shown here is derived from an EMBL/GenBank/DDBJ whole genome shotgun (WGS) entry which is preliminary data.</text>
</comment>
<evidence type="ECO:0000313" key="2">
    <source>
        <dbReference type="Proteomes" id="UP001066276"/>
    </source>
</evidence>
<organism evidence="1 2">
    <name type="scientific">Pleurodeles waltl</name>
    <name type="common">Iberian ribbed newt</name>
    <dbReference type="NCBI Taxonomy" id="8319"/>
    <lineage>
        <taxon>Eukaryota</taxon>
        <taxon>Metazoa</taxon>
        <taxon>Chordata</taxon>
        <taxon>Craniata</taxon>
        <taxon>Vertebrata</taxon>
        <taxon>Euteleostomi</taxon>
        <taxon>Amphibia</taxon>
        <taxon>Batrachia</taxon>
        <taxon>Caudata</taxon>
        <taxon>Salamandroidea</taxon>
        <taxon>Salamandridae</taxon>
        <taxon>Pleurodelinae</taxon>
        <taxon>Pleurodeles</taxon>
    </lineage>
</organism>
<evidence type="ECO:0000313" key="1">
    <source>
        <dbReference type="EMBL" id="KAJ1192458.1"/>
    </source>
</evidence>
<feature type="non-terminal residue" evidence="1">
    <location>
        <position position="1"/>
    </location>
</feature>
<proteinExistence type="predicted"/>
<sequence length="102" mass="11400">RGAQTVIRANGFLEIFEWQKRLAVRRQGVSSVGSPPAPSKEKAIGWQRSSVGTLCQLETFGWLPVPAGAAMKGLWSWYTANARDHLENHCTDVFKKDEDLRS</sequence>
<protein>
    <submittedName>
        <fullName evidence="1">Uncharacterized protein</fullName>
    </submittedName>
</protein>
<dbReference type="AlphaFoldDB" id="A0AAV7UWX6"/>
<dbReference type="EMBL" id="JANPWB010000004">
    <property type="protein sequence ID" value="KAJ1192458.1"/>
    <property type="molecule type" value="Genomic_DNA"/>
</dbReference>
<keyword evidence="2" id="KW-1185">Reference proteome</keyword>
<accession>A0AAV7UWX6</accession>
<dbReference type="Proteomes" id="UP001066276">
    <property type="component" value="Chromosome 2_2"/>
</dbReference>
<name>A0AAV7UWX6_PLEWA</name>